<feature type="transmembrane region" description="Helical" evidence="5">
    <location>
        <begin position="229"/>
        <end position="252"/>
    </location>
</feature>
<evidence type="ECO:0000256" key="1">
    <source>
        <dbReference type="ARBA" id="ARBA00004141"/>
    </source>
</evidence>
<dbReference type="OrthoDB" id="9794225at2"/>
<dbReference type="GO" id="GO:0006874">
    <property type="term" value="P:intracellular calcium ion homeostasis"/>
    <property type="evidence" value="ECO:0007669"/>
    <property type="project" value="TreeGrafter"/>
</dbReference>
<reference evidence="8" key="1">
    <citation type="submission" date="2016-11" db="EMBL/GenBank/DDBJ databases">
        <authorList>
            <person name="Varghese N."/>
            <person name="Submissions S."/>
        </authorList>
    </citation>
    <scope>NUCLEOTIDE SEQUENCE [LARGE SCALE GENOMIC DNA]</scope>
    <source>
        <strain evidence="8">DSM 29440</strain>
    </source>
</reference>
<dbReference type="Proteomes" id="UP000184932">
    <property type="component" value="Unassembled WGS sequence"/>
</dbReference>
<keyword evidence="4 5" id="KW-0472">Membrane</keyword>
<feature type="domain" description="Sodium/calcium exchanger membrane region" evidence="6">
    <location>
        <begin position="2"/>
        <end position="142"/>
    </location>
</feature>
<dbReference type="EMBL" id="FSRL01000001">
    <property type="protein sequence ID" value="SIN98385.1"/>
    <property type="molecule type" value="Genomic_DNA"/>
</dbReference>
<feature type="domain" description="Sodium/calcium exchanger membrane region" evidence="6">
    <location>
        <begin position="164"/>
        <end position="304"/>
    </location>
</feature>
<dbReference type="GO" id="GO:0005886">
    <property type="term" value="C:plasma membrane"/>
    <property type="evidence" value="ECO:0007669"/>
    <property type="project" value="TreeGrafter"/>
</dbReference>
<name>A0A1N6FSW5_9RHOB</name>
<accession>A0A1N6FSW5</accession>
<keyword evidence="3 5" id="KW-1133">Transmembrane helix</keyword>
<evidence type="ECO:0000256" key="3">
    <source>
        <dbReference type="ARBA" id="ARBA00022989"/>
    </source>
</evidence>
<organism evidence="7 8">
    <name type="scientific">Vannielia litorea</name>
    <dbReference type="NCBI Taxonomy" id="1217970"/>
    <lineage>
        <taxon>Bacteria</taxon>
        <taxon>Pseudomonadati</taxon>
        <taxon>Pseudomonadota</taxon>
        <taxon>Alphaproteobacteria</taxon>
        <taxon>Rhodobacterales</taxon>
        <taxon>Paracoccaceae</taxon>
        <taxon>Vannielia</taxon>
    </lineage>
</organism>
<protein>
    <submittedName>
        <fullName evidence="7">Cation:H+ antiporter</fullName>
    </submittedName>
</protein>
<feature type="transmembrane region" description="Helical" evidence="5">
    <location>
        <begin position="258"/>
        <end position="278"/>
    </location>
</feature>
<dbReference type="RefSeq" id="WP_074256013.1">
    <property type="nucleotide sequence ID" value="NZ_FSRL01000001.1"/>
</dbReference>
<sequence length="307" mass="31043">MLLLTLAAGLTLLILGGEVLLRGAIALSLRLGLSPLFIGLTVVGFGTSTPELFTSLQATFSGAPDIALGNVIGSNIANSLLILGAAALMAPIVVARAALMRDGAAVMLATLACLGLAFTGSFTRLSGVILLAGLVAYLYLAWKSEAAEPAEIDDSTARLSPLAALGLTAVGIALTVLGARFLVSGAVELAQWAGVSEAVIGLTIVAVGTSLPELVTSIMAARKGQPELALGNVLGSNIYNILGILGATALLSPAPLDASAMIPDALVMLAATALMLFLATTGWRVTRAEGSLLLAPYAAYLVWLLPA</sequence>
<dbReference type="NCBIfam" id="TIGR00367">
    <property type="entry name" value="calcium/sodium antiporter"/>
    <property type="match status" value="1"/>
</dbReference>
<feature type="transmembrane region" description="Helical" evidence="5">
    <location>
        <begin position="162"/>
        <end position="183"/>
    </location>
</feature>
<comment type="subcellular location">
    <subcellularLocation>
        <location evidence="1">Membrane</location>
        <topology evidence="1">Multi-pass membrane protein</topology>
    </subcellularLocation>
</comment>
<evidence type="ECO:0000256" key="5">
    <source>
        <dbReference type="SAM" id="Phobius"/>
    </source>
</evidence>
<dbReference type="InterPro" id="IPR004837">
    <property type="entry name" value="NaCa_Exmemb"/>
</dbReference>
<evidence type="ECO:0000313" key="8">
    <source>
        <dbReference type="Proteomes" id="UP000184932"/>
    </source>
</evidence>
<dbReference type="STRING" id="1217970.SAMN05444002_1932"/>
<dbReference type="Gene3D" id="1.20.1420.30">
    <property type="entry name" value="NCX, central ion-binding region"/>
    <property type="match status" value="1"/>
</dbReference>
<dbReference type="InterPro" id="IPR004481">
    <property type="entry name" value="K/Na/Ca-exchanger"/>
</dbReference>
<dbReference type="GO" id="GO:0005262">
    <property type="term" value="F:calcium channel activity"/>
    <property type="evidence" value="ECO:0007669"/>
    <property type="project" value="TreeGrafter"/>
</dbReference>
<feature type="transmembrane region" description="Helical" evidence="5">
    <location>
        <begin position="125"/>
        <end position="142"/>
    </location>
</feature>
<dbReference type="GO" id="GO:0008273">
    <property type="term" value="F:calcium, potassium:sodium antiporter activity"/>
    <property type="evidence" value="ECO:0007669"/>
    <property type="project" value="TreeGrafter"/>
</dbReference>
<evidence type="ECO:0000259" key="6">
    <source>
        <dbReference type="Pfam" id="PF01699"/>
    </source>
</evidence>
<gene>
    <name evidence="7" type="ORF">SAMN05444002_1932</name>
</gene>
<evidence type="ECO:0000256" key="2">
    <source>
        <dbReference type="ARBA" id="ARBA00022692"/>
    </source>
</evidence>
<proteinExistence type="predicted"/>
<feature type="transmembrane region" description="Helical" evidence="5">
    <location>
        <begin position="102"/>
        <end position="119"/>
    </location>
</feature>
<dbReference type="PANTHER" id="PTHR10846:SF8">
    <property type="entry name" value="INNER MEMBRANE PROTEIN YRBG"/>
    <property type="match status" value="1"/>
</dbReference>
<dbReference type="InterPro" id="IPR044880">
    <property type="entry name" value="NCX_ion-bd_dom_sf"/>
</dbReference>
<evidence type="ECO:0000313" key="7">
    <source>
        <dbReference type="EMBL" id="SIN98385.1"/>
    </source>
</evidence>
<dbReference type="Pfam" id="PF01699">
    <property type="entry name" value="Na_Ca_ex"/>
    <property type="match status" value="2"/>
</dbReference>
<feature type="transmembrane region" description="Helical" evidence="5">
    <location>
        <begin position="76"/>
        <end position="95"/>
    </location>
</feature>
<evidence type="ECO:0000256" key="4">
    <source>
        <dbReference type="ARBA" id="ARBA00023136"/>
    </source>
</evidence>
<keyword evidence="8" id="KW-1185">Reference proteome</keyword>
<keyword evidence="2 5" id="KW-0812">Transmembrane</keyword>
<dbReference type="AlphaFoldDB" id="A0A1N6FSW5"/>
<dbReference type="PANTHER" id="PTHR10846">
    <property type="entry name" value="SODIUM/POTASSIUM/CALCIUM EXCHANGER"/>
    <property type="match status" value="1"/>
</dbReference>